<evidence type="ECO:0000313" key="2">
    <source>
        <dbReference type="EMBL" id="TGK12049.1"/>
    </source>
</evidence>
<dbReference type="Proteomes" id="UP000298458">
    <property type="component" value="Unassembled WGS sequence"/>
</dbReference>
<name>A0A4R9GHI6_9LEPT</name>
<feature type="signal peptide" evidence="1">
    <location>
        <begin position="1"/>
        <end position="21"/>
    </location>
</feature>
<protein>
    <recommendedName>
        <fullName evidence="4">Lipoprotein</fullName>
    </recommendedName>
</protein>
<dbReference type="OrthoDB" id="328228at2"/>
<comment type="caution">
    <text evidence="2">The sequence shown here is derived from an EMBL/GenBank/DDBJ whole genome shotgun (WGS) entry which is preliminary data.</text>
</comment>
<evidence type="ECO:0008006" key="4">
    <source>
        <dbReference type="Google" id="ProtNLM"/>
    </source>
</evidence>
<dbReference type="RefSeq" id="WP_135767453.1">
    <property type="nucleotide sequence ID" value="NZ_RQET01000004.1"/>
</dbReference>
<dbReference type="PROSITE" id="PS51257">
    <property type="entry name" value="PROKAR_LIPOPROTEIN"/>
    <property type="match status" value="1"/>
</dbReference>
<keyword evidence="3" id="KW-1185">Reference proteome</keyword>
<gene>
    <name evidence="2" type="ORF">EHO60_07195</name>
</gene>
<evidence type="ECO:0000256" key="1">
    <source>
        <dbReference type="SAM" id="SignalP"/>
    </source>
</evidence>
<keyword evidence="1" id="KW-0732">Signal</keyword>
<sequence length="236" mass="26997">MFKNLTLKLAILMIASMFSTACSTHQTWIYRASGKSMISKPLVNEPIVIVPFLDQRASTNDNKTLLYAVPFMPFGWANYEAPEGVARHITSGLWQNYKPVDDFAKALVLEMENAELFKDVSFSFNRGDKYYIQGVILKTGYSGKMFSYLLSIYGPILWLIGLPAVTVENTLKIELSLVNNKSKKILFTKEYDATPYSEIGWIYSLPNDFHYAEMLNEVYKKFIYDLRTELSNGIKN</sequence>
<evidence type="ECO:0000313" key="3">
    <source>
        <dbReference type="Proteomes" id="UP000298458"/>
    </source>
</evidence>
<dbReference type="AlphaFoldDB" id="A0A4R9GHI6"/>
<feature type="chain" id="PRO_5020378298" description="Lipoprotein" evidence="1">
    <location>
        <begin position="22"/>
        <end position="236"/>
    </location>
</feature>
<reference evidence="2" key="1">
    <citation type="journal article" date="2019" name="PLoS Negl. Trop. Dis.">
        <title>Revisiting the worldwide diversity of Leptospira species in the environment.</title>
        <authorList>
            <person name="Vincent A.T."/>
            <person name="Schiettekatte O."/>
            <person name="Bourhy P."/>
            <person name="Veyrier F.J."/>
            <person name="Picardeau M."/>
        </authorList>
    </citation>
    <scope>NUCLEOTIDE SEQUENCE [LARGE SCALE GENOMIC DNA]</scope>
    <source>
        <strain evidence="2">SSW15</strain>
    </source>
</reference>
<proteinExistence type="predicted"/>
<organism evidence="2 3">
    <name type="scientific">Leptospira fletcheri</name>
    <dbReference type="NCBI Taxonomy" id="2484981"/>
    <lineage>
        <taxon>Bacteria</taxon>
        <taxon>Pseudomonadati</taxon>
        <taxon>Spirochaetota</taxon>
        <taxon>Spirochaetia</taxon>
        <taxon>Leptospirales</taxon>
        <taxon>Leptospiraceae</taxon>
        <taxon>Leptospira</taxon>
    </lineage>
</organism>
<accession>A0A4R9GHI6</accession>
<dbReference type="EMBL" id="RQET01000004">
    <property type="protein sequence ID" value="TGK12049.1"/>
    <property type="molecule type" value="Genomic_DNA"/>
</dbReference>